<dbReference type="SUPFAM" id="SSF54236">
    <property type="entry name" value="Ubiquitin-like"/>
    <property type="match status" value="1"/>
</dbReference>
<dbReference type="Pfam" id="PF02179">
    <property type="entry name" value="BAG"/>
    <property type="match status" value="1"/>
</dbReference>
<dbReference type="GO" id="GO:0051087">
    <property type="term" value="F:protein-folding chaperone binding"/>
    <property type="evidence" value="ECO:0007669"/>
    <property type="project" value="InterPro"/>
</dbReference>
<dbReference type="Proteomes" id="UP000283269">
    <property type="component" value="Unassembled WGS sequence"/>
</dbReference>
<feature type="domain" description="BAG" evidence="1">
    <location>
        <begin position="119"/>
        <end position="173"/>
    </location>
</feature>
<dbReference type="InParanoid" id="A0A409X9S4"/>
<gene>
    <name evidence="2" type="ORF">CVT25_008203</name>
</gene>
<dbReference type="PROSITE" id="PS51035">
    <property type="entry name" value="BAG"/>
    <property type="match status" value="1"/>
</dbReference>
<dbReference type="OrthoDB" id="417450at2759"/>
<organism evidence="2 3">
    <name type="scientific">Psilocybe cyanescens</name>
    <dbReference type="NCBI Taxonomy" id="93625"/>
    <lineage>
        <taxon>Eukaryota</taxon>
        <taxon>Fungi</taxon>
        <taxon>Dikarya</taxon>
        <taxon>Basidiomycota</taxon>
        <taxon>Agaricomycotina</taxon>
        <taxon>Agaricomycetes</taxon>
        <taxon>Agaricomycetidae</taxon>
        <taxon>Agaricales</taxon>
        <taxon>Agaricineae</taxon>
        <taxon>Strophariaceae</taxon>
        <taxon>Psilocybe</taxon>
    </lineage>
</organism>
<dbReference type="Gene3D" id="3.10.20.90">
    <property type="entry name" value="Phosphatidylinositol 3-kinase Catalytic Subunit, Chain A, domain 1"/>
    <property type="match status" value="1"/>
</dbReference>
<dbReference type="InterPro" id="IPR036533">
    <property type="entry name" value="BAG_dom_sf"/>
</dbReference>
<dbReference type="SUPFAM" id="SSF63491">
    <property type="entry name" value="BAG domain"/>
    <property type="match status" value="1"/>
</dbReference>
<dbReference type="EMBL" id="NHYD01002281">
    <property type="protein sequence ID" value="PPQ87467.1"/>
    <property type="molecule type" value="Genomic_DNA"/>
</dbReference>
<dbReference type="InterPro" id="IPR029071">
    <property type="entry name" value="Ubiquitin-like_domsf"/>
</dbReference>
<evidence type="ECO:0000313" key="2">
    <source>
        <dbReference type="EMBL" id="PPQ87467.1"/>
    </source>
</evidence>
<reference evidence="2 3" key="1">
    <citation type="journal article" date="2018" name="Evol. Lett.">
        <title>Horizontal gene cluster transfer increased hallucinogenic mushroom diversity.</title>
        <authorList>
            <person name="Reynolds H.T."/>
            <person name="Vijayakumar V."/>
            <person name="Gluck-Thaler E."/>
            <person name="Korotkin H.B."/>
            <person name="Matheny P.B."/>
            <person name="Slot J.C."/>
        </authorList>
    </citation>
    <scope>NUCLEOTIDE SEQUENCE [LARGE SCALE GENOMIC DNA]</scope>
    <source>
        <strain evidence="2 3">2631</strain>
    </source>
</reference>
<dbReference type="Gene3D" id="1.20.58.120">
    <property type="entry name" value="BAG domain"/>
    <property type="match status" value="1"/>
</dbReference>
<comment type="caution">
    <text evidence="2">The sequence shown here is derived from an EMBL/GenBank/DDBJ whole genome shotgun (WGS) entry which is preliminary data.</text>
</comment>
<dbReference type="AlphaFoldDB" id="A0A409X9S4"/>
<keyword evidence="3" id="KW-1185">Reference proteome</keyword>
<evidence type="ECO:0000313" key="3">
    <source>
        <dbReference type="Proteomes" id="UP000283269"/>
    </source>
</evidence>
<dbReference type="FunCoup" id="A0A409X9S4">
    <property type="interactions" value="168"/>
</dbReference>
<sequence>MPVIVKWGRDRFEFELPSPDTLLSAIRHSIAAYTQLPYNAFQIIHDGAVCADDNAQIAAYHLRPNSTIAIVANHELPTVRKHTEQAQIANIHAELAAARADLAPAQSAFLRDLTLHPKHSLAKEHSRIGELLLQALLRLDAIVPEHDWQTARADRKAAVKELQALLDQLDSEWANAQ</sequence>
<proteinExistence type="predicted"/>
<dbReference type="SMART" id="SM00264">
    <property type="entry name" value="BAG"/>
    <property type="match status" value="1"/>
</dbReference>
<protein>
    <recommendedName>
        <fullName evidence="1">BAG domain-containing protein</fullName>
    </recommendedName>
</protein>
<dbReference type="STRING" id="93625.A0A409X9S4"/>
<evidence type="ECO:0000259" key="1">
    <source>
        <dbReference type="PROSITE" id="PS51035"/>
    </source>
</evidence>
<dbReference type="InterPro" id="IPR003103">
    <property type="entry name" value="BAG_domain"/>
</dbReference>
<accession>A0A409X9S4</accession>
<name>A0A409X9S4_PSICY</name>